<dbReference type="GeneID" id="84650186"/>
<dbReference type="OrthoDB" id="1452530at2"/>
<keyword evidence="1" id="KW-1133">Transmembrane helix</keyword>
<dbReference type="STRING" id="1218108.GCA_000382425_02029"/>
<sequence length="300" mass="34856">MDKEKTNQEIDLYVLWQYFLSVVNNLFSLFFRVIKFFIKHIYIVTTLIVLGFVVGYFLDLNKSKKFEHQIILIPNFESSTYLYEYISNYKLSKDSPIVKVDIEPIIDVYQFVSTDGNLKIAEYLSENNVNIINHNKGGQSEKIYKYHLLTITTIGKDKGERIIKSFLSKLNSQPHFLKAQQISKRNTELKIVETLASIKNTNGVFEKLSGLQLAQGKSDLNIEMYPDINGLLLSKQGLVDQIGRLKLNQIEQTKTFYDISILSDIEVKSIPYKIIFPLLFLFFFTIIVIYSNKKKIFLQN</sequence>
<dbReference type="EMBL" id="BJXC01000030">
    <property type="protein sequence ID" value="GEM53432.1"/>
    <property type="molecule type" value="Genomic_DNA"/>
</dbReference>
<keyword evidence="1" id="KW-0812">Transmembrane</keyword>
<name>A0A511NKT9_9FLAO</name>
<evidence type="ECO:0000256" key="1">
    <source>
        <dbReference type="SAM" id="Phobius"/>
    </source>
</evidence>
<feature type="transmembrane region" description="Helical" evidence="1">
    <location>
        <begin position="270"/>
        <end position="290"/>
    </location>
</feature>
<evidence type="ECO:0000313" key="3">
    <source>
        <dbReference type="Proteomes" id="UP000321245"/>
    </source>
</evidence>
<reference evidence="2 3" key="1">
    <citation type="submission" date="2019-07" db="EMBL/GenBank/DDBJ databases">
        <title>Whole genome shotgun sequence of Empedobacter brevis NBRC 14943.</title>
        <authorList>
            <person name="Hosoyama A."/>
            <person name="Uohara A."/>
            <person name="Ohji S."/>
            <person name="Ichikawa N."/>
        </authorList>
    </citation>
    <scope>NUCLEOTIDE SEQUENCE [LARGE SCALE GENOMIC DNA]</scope>
    <source>
        <strain evidence="2 3">NBRC 14943</strain>
    </source>
</reference>
<feature type="transmembrane region" description="Helical" evidence="1">
    <location>
        <begin position="40"/>
        <end position="58"/>
    </location>
</feature>
<protein>
    <submittedName>
        <fullName evidence="2">Uncharacterized protein</fullName>
    </submittedName>
</protein>
<keyword evidence="1" id="KW-0472">Membrane</keyword>
<comment type="caution">
    <text evidence="2">The sequence shown here is derived from an EMBL/GenBank/DDBJ whole genome shotgun (WGS) entry which is preliminary data.</text>
</comment>
<dbReference type="AlphaFoldDB" id="A0A511NKT9"/>
<keyword evidence="3" id="KW-1185">Reference proteome</keyword>
<accession>A0A511NKT9</accession>
<feature type="transmembrane region" description="Helical" evidence="1">
    <location>
        <begin position="12"/>
        <end position="34"/>
    </location>
</feature>
<proteinExistence type="predicted"/>
<evidence type="ECO:0000313" key="2">
    <source>
        <dbReference type="EMBL" id="GEM53432.1"/>
    </source>
</evidence>
<dbReference type="Proteomes" id="UP000321245">
    <property type="component" value="Unassembled WGS sequence"/>
</dbReference>
<organism evidence="2 3">
    <name type="scientific">Empedobacter brevis NBRC 14943 = ATCC 43319</name>
    <dbReference type="NCBI Taxonomy" id="1218108"/>
    <lineage>
        <taxon>Bacteria</taxon>
        <taxon>Pseudomonadati</taxon>
        <taxon>Bacteroidota</taxon>
        <taxon>Flavobacteriia</taxon>
        <taxon>Flavobacteriales</taxon>
        <taxon>Weeksellaceae</taxon>
        <taxon>Empedobacter</taxon>
    </lineage>
</organism>
<dbReference type="RefSeq" id="WP_019975518.1">
    <property type="nucleotide sequence ID" value="NZ_BJXC01000030.1"/>
</dbReference>
<gene>
    <name evidence="2" type="ORF">EB1_32220</name>
</gene>